<evidence type="ECO:0000256" key="1">
    <source>
        <dbReference type="ARBA" id="ARBA00022737"/>
    </source>
</evidence>
<evidence type="ECO:0000313" key="2">
    <source>
        <dbReference type="EMBL" id="KZL72251.1"/>
    </source>
</evidence>
<reference evidence="2 3" key="1">
    <citation type="submission" date="2015-06" db="EMBL/GenBank/DDBJ databases">
        <title>Survival trade-offs in plant roots during colonization by closely related pathogenic and mutualistic fungi.</title>
        <authorList>
            <person name="Hacquard S."/>
            <person name="Kracher B."/>
            <person name="Hiruma K."/>
            <person name="Weinman A."/>
            <person name="Muench P."/>
            <person name="Garrido Oter R."/>
            <person name="Ver Loren van Themaat E."/>
            <person name="Dallerey J.-F."/>
            <person name="Damm U."/>
            <person name="Henrissat B."/>
            <person name="Lespinet O."/>
            <person name="Thon M."/>
            <person name="Kemen E."/>
            <person name="McHardy A.C."/>
            <person name="Schulze-Lefert P."/>
            <person name="O'Connell R.J."/>
        </authorList>
    </citation>
    <scope>NUCLEOTIDE SEQUENCE [LARGE SCALE GENOMIC DNA]</scope>
    <source>
        <strain evidence="2 3">0861</strain>
    </source>
</reference>
<dbReference type="InterPro" id="IPR051240">
    <property type="entry name" value="Mito_RNA-Proc/Resp"/>
</dbReference>
<evidence type="ECO:0000313" key="3">
    <source>
        <dbReference type="Proteomes" id="UP000076552"/>
    </source>
</evidence>
<dbReference type="Proteomes" id="UP000076552">
    <property type="component" value="Unassembled WGS sequence"/>
</dbReference>
<dbReference type="InterPro" id="IPR011990">
    <property type="entry name" value="TPR-like_helical_dom_sf"/>
</dbReference>
<organism evidence="2 3">
    <name type="scientific">Colletotrichum tofieldiae</name>
    <dbReference type="NCBI Taxonomy" id="708197"/>
    <lineage>
        <taxon>Eukaryota</taxon>
        <taxon>Fungi</taxon>
        <taxon>Dikarya</taxon>
        <taxon>Ascomycota</taxon>
        <taxon>Pezizomycotina</taxon>
        <taxon>Sordariomycetes</taxon>
        <taxon>Hypocreomycetidae</taxon>
        <taxon>Glomerellales</taxon>
        <taxon>Glomerellaceae</taxon>
        <taxon>Colletotrichum</taxon>
        <taxon>Colletotrichum spaethianum species complex</taxon>
    </lineage>
</organism>
<dbReference type="Gene3D" id="1.25.40.10">
    <property type="entry name" value="Tetratricopeptide repeat domain"/>
    <property type="match status" value="2"/>
</dbReference>
<dbReference type="EMBL" id="LFIV01000061">
    <property type="protein sequence ID" value="KZL72251.1"/>
    <property type="molecule type" value="Genomic_DNA"/>
</dbReference>
<accession>A0A166TM17</accession>
<protein>
    <submittedName>
        <fullName evidence="2">Complex I intermediate-associated protein 84 (Pentatricopeptide repeat domain-containing protein)</fullName>
    </submittedName>
</protein>
<sequence length="809" mass="92669">MRAQIARHVCRRVLVPKGCIPACSILSRPACRHTQLPVASTISLSRRAPRRTFFGILQKPPRQIKKPEYEPGWTTVLTWRNRLLESVRPPARTELVEAFRDLFVYKLRFNVVVNSTQALHCRNLLKYLVANKDDEPGPGLTLTDLTAAREALLKLPKEDTKDHLEFSRLLYDVIKAERALDPTDPGAAEDFESYLVALTLFGASTEALSTLQEHWTRLPEAERLNSQNLWVNVLQGLAEEGRETELVAAVTKAEELGVSFTSSFHEVMTTFYAKKNNVLETKKWFLRPALNDKQPSPRTFKEILHFSVRNNQRGWTAPIFKSLVDANPSKEHWDVIYQWAVLSMGKGLDDIKGMFEVVARHNPDDSSVLPDTQTINGLLEVAIEKNDPYLADRLVSFSSELGIRPNAKTYLLQMDFKIRAKDLAGARTAYMQLPKTELSGEDDLPLINKYLQALCYQTKLEFKAIREMLDILEERIVTLDPETVVALCTVFLKNDQQFEIIDTLSLNVFQHSNEQRRSIRDAFVAYCLDKKNSTARVWDAYSILRQFFQETSVESRVKLMNAFFDRNRADMAVHVFGHMRQHVNPTFHPTSDAYVQCLEGMGRCPDLDSLRLVHNMLKMDTKIQPNTKMFNALMIAYGACQKPSLGLEFWQDIVRSAEGPSYNSLEIVFFLCEIKAFGDQIARDIWKKIEKMEIDIPPAVFAAYCGGLAGNGNLQEVQSTIRTMKRAVGYGPDAMTLVYPIRTPFPNWKLIFNRLGIPFNALPGQRLQRDFEAWAKKQFPEEWADVEKFRYYHTAEKLKKFKLQRVLKA</sequence>
<comment type="caution">
    <text evidence="2">The sequence shown here is derived from an EMBL/GenBank/DDBJ whole genome shotgun (WGS) entry which is preliminary data.</text>
</comment>
<keyword evidence="3" id="KW-1185">Reference proteome</keyword>
<keyword evidence="1" id="KW-0677">Repeat</keyword>
<gene>
    <name evidence="2" type="ORF">CT0861_02967</name>
</gene>
<dbReference type="PANTHER" id="PTHR47933">
    <property type="entry name" value="PENTATRICOPEPTIDE REPEAT-CONTAINING PROTEIN 1, MITOCHONDRIAL"/>
    <property type="match status" value="1"/>
</dbReference>
<dbReference type="PANTHER" id="PTHR47933:SF40">
    <property type="entry name" value="PENTATRICOPEPTIDE REPEAT-CONTAINING PROTEIN 1, MITOCHONDRIAL-RELATED"/>
    <property type="match status" value="1"/>
</dbReference>
<dbReference type="STRING" id="708197.A0A166TM17"/>
<proteinExistence type="predicted"/>
<dbReference type="GO" id="GO:0003729">
    <property type="term" value="F:mRNA binding"/>
    <property type="evidence" value="ECO:0007669"/>
    <property type="project" value="TreeGrafter"/>
</dbReference>
<name>A0A166TM17_9PEZI</name>
<dbReference type="AlphaFoldDB" id="A0A166TM17"/>